<dbReference type="InterPro" id="IPR001719">
    <property type="entry name" value="AP_endonuc_2"/>
</dbReference>
<dbReference type="GO" id="GO:0006284">
    <property type="term" value="P:base-excision repair"/>
    <property type="evidence" value="ECO:0007669"/>
    <property type="project" value="TreeGrafter"/>
</dbReference>
<comment type="caution">
    <text evidence="9">The sequence shown here is derived from an EMBL/GenBank/DDBJ whole genome shotgun (WGS) entry which is preliminary data.</text>
</comment>
<keyword evidence="10" id="KW-1185">Reference proteome</keyword>
<name>A0A2G8KZC6_STIJA</name>
<dbReference type="InterPro" id="IPR018246">
    <property type="entry name" value="AP_endonuc_F2_Zn_BS"/>
</dbReference>
<dbReference type="AlphaFoldDB" id="A0A2G8KZC6"/>
<dbReference type="InterPro" id="IPR036237">
    <property type="entry name" value="Xyl_isomerase-like_sf"/>
</dbReference>
<dbReference type="EMBL" id="MRZV01000294">
    <property type="protein sequence ID" value="PIK53260.1"/>
    <property type="molecule type" value="Genomic_DNA"/>
</dbReference>
<dbReference type="GO" id="GO:0003906">
    <property type="term" value="F:DNA-(apurinic or apyrimidinic site) endonuclease activity"/>
    <property type="evidence" value="ECO:0007669"/>
    <property type="project" value="TreeGrafter"/>
</dbReference>
<dbReference type="PROSITE" id="PS51432">
    <property type="entry name" value="AP_NUCLEASE_F2_4"/>
    <property type="match status" value="1"/>
</dbReference>
<dbReference type="PANTHER" id="PTHR21445:SF0">
    <property type="entry name" value="APURINIC-APYRIMIDINIC ENDONUCLEASE"/>
    <property type="match status" value="1"/>
</dbReference>
<keyword evidence="4" id="KW-0227">DNA damage</keyword>
<comment type="similarity">
    <text evidence="2">Belongs to the AP endonuclease 2 family.</text>
</comment>
<sequence length="134" mass="14989">MSCQGNTVGGKFEELKGIIDRVKDKSRIGVCLDTCHAFAAGYDLSTEDGYKKMTDEFDKLVGFHYLKGVHLNDSKGKVGCHLDRHENIGKGFIGLDGFRRLMNDKRFDGIPMILETPPGGDYEKEIKLLYSLVN</sequence>
<dbReference type="GO" id="GO:0003677">
    <property type="term" value="F:DNA binding"/>
    <property type="evidence" value="ECO:0007669"/>
    <property type="project" value="InterPro"/>
</dbReference>
<evidence type="ECO:0000256" key="7">
    <source>
        <dbReference type="ARBA" id="ARBA00023204"/>
    </source>
</evidence>
<organism evidence="9 10">
    <name type="scientific">Stichopus japonicus</name>
    <name type="common">Sea cucumber</name>
    <dbReference type="NCBI Taxonomy" id="307972"/>
    <lineage>
        <taxon>Eukaryota</taxon>
        <taxon>Metazoa</taxon>
        <taxon>Echinodermata</taxon>
        <taxon>Eleutherozoa</taxon>
        <taxon>Echinozoa</taxon>
        <taxon>Holothuroidea</taxon>
        <taxon>Aspidochirotacea</taxon>
        <taxon>Aspidochirotida</taxon>
        <taxon>Stichopodidae</taxon>
        <taxon>Apostichopus</taxon>
    </lineage>
</organism>
<dbReference type="Gene3D" id="3.20.20.150">
    <property type="entry name" value="Divalent-metal-dependent TIM barrel enzymes"/>
    <property type="match status" value="1"/>
</dbReference>
<proteinExistence type="inferred from homology"/>
<gene>
    <name evidence="9" type="ORF">BSL78_09834</name>
</gene>
<comment type="cofactor">
    <cofactor evidence="1">
        <name>Zn(2+)</name>
        <dbReference type="ChEBI" id="CHEBI:29105"/>
    </cofactor>
</comment>
<evidence type="ECO:0000256" key="1">
    <source>
        <dbReference type="ARBA" id="ARBA00001947"/>
    </source>
</evidence>
<dbReference type="SMART" id="SM00518">
    <property type="entry name" value="AP2Ec"/>
    <property type="match status" value="1"/>
</dbReference>
<dbReference type="GO" id="GO:0016829">
    <property type="term" value="F:lyase activity"/>
    <property type="evidence" value="ECO:0007669"/>
    <property type="project" value="UniProtKB-KW"/>
</dbReference>
<dbReference type="NCBIfam" id="TIGR00587">
    <property type="entry name" value="nfo"/>
    <property type="match status" value="1"/>
</dbReference>
<dbReference type="GO" id="GO:0008270">
    <property type="term" value="F:zinc ion binding"/>
    <property type="evidence" value="ECO:0007669"/>
    <property type="project" value="InterPro"/>
</dbReference>
<dbReference type="Pfam" id="PF01261">
    <property type="entry name" value="AP_endonuc_2"/>
    <property type="match status" value="1"/>
</dbReference>
<evidence type="ECO:0000256" key="2">
    <source>
        <dbReference type="ARBA" id="ARBA00005340"/>
    </source>
</evidence>
<evidence type="ECO:0000256" key="4">
    <source>
        <dbReference type="ARBA" id="ARBA00022763"/>
    </source>
</evidence>
<keyword evidence="5" id="KW-0378">Hydrolase</keyword>
<evidence type="ECO:0000313" key="9">
    <source>
        <dbReference type="EMBL" id="PIK53260.1"/>
    </source>
</evidence>
<feature type="domain" description="Xylose isomerase-like TIM barrel" evidence="8">
    <location>
        <begin position="4"/>
        <end position="131"/>
    </location>
</feature>
<dbReference type="Proteomes" id="UP000230750">
    <property type="component" value="Unassembled WGS sequence"/>
</dbReference>
<dbReference type="OrthoDB" id="7663182at2759"/>
<evidence type="ECO:0000313" key="10">
    <source>
        <dbReference type="Proteomes" id="UP000230750"/>
    </source>
</evidence>
<reference evidence="9 10" key="1">
    <citation type="journal article" date="2017" name="PLoS Biol.">
        <title>The sea cucumber genome provides insights into morphological evolution and visceral regeneration.</title>
        <authorList>
            <person name="Zhang X."/>
            <person name="Sun L."/>
            <person name="Yuan J."/>
            <person name="Sun Y."/>
            <person name="Gao Y."/>
            <person name="Zhang L."/>
            <person name="Li S."/>
            <person name="Dai H."/>
            <person name="Hamel J.F."/>
            <person name="Liu C."/>
            <person name="Yu Y."/>
            <person name="Liu S."/>
            <person name="Lin W."/>
            <person name="Guo K."/>
            <person name="Jin S."/>
            <person name="Xu P."/>
            <person name="Storey K.B."/>
            <person name="Huan P."/>
            <person name="Zhang T."/>
            <person name="Zhou Y."/>
            <person name="Zhang J."/>
            <person name="Lin C."/>
            <person name="Li X."/>
            <person name="Xing L."/>
            <person name="Huo D."/>
            <person name="Sun M."/>
            <person name="Wang L."/>
            <person name="Mercier A."/>
            <person name="Li F."/>
            <person name="Yang H."/>
            <person name="Xiang J."/>
        </authorList>
    </citation>
    <scope>NUCLEOTIDE SEQUENCE [LARGE SCALE GENOMIC DNA]</scope>
    <source>
        <strain evidence="9">Shaxun</strain>
        <tissue evidence="9">Muscle</tissue>
    </source>
</reference>
<keyword evidence="3" id="KW-0479">Metal-binding</keyword>
<dbReference type="GO" id="GO:0005739">
    <property type="term" value="C:mitochondrion"/>
    <property type="evidence" value="ECO:0007669"/>
    <property type="project" value="TreeGrafter"/>
</dbReference>
<dbReference type="PROSITE" id="PS00731">
    <property type="entry name" value="AP_NUCLEASE_F2_3"/>
    <property type="match status" value="1"/>
</dbReference>
<protein>
    <submittedName>
        <fullName evidence="9">Putative DNA-(Apurinic or apyrimidinic site) lyase</fullName>
    </submittedName>
</protein>
<evidence type="ECO:0000259" key="8">
    <source>
        <dbReference type="Pfam" id="PF01261"/>
    </source>
</evidence>
<dbReference type="PROSITE" id="PS00730">
    <property type="entry name" value="AP_NUCLEASE_F2_2"/>
    <property type="match status" value="1"/>
</dbReference>
<keyword evidence="9" id="KW-0456">Lyase</keyword>
<dbReference type="STRING" id="307972.A0A2G8KZC6"/>
<dbReference type="GO" id="GO:0008081">
    <property type="term" value="F:phosphoric diester hydrolase activity"/>
    <property type="evidence" value="ECO:0007669"/>
    <property type="project" value="TreeGrafter"/>
</dbReference>
<dbReference type="SUPFAM" id="SSF51658">
    <property type="entry name" value="Xylose isomerase-like"/>
    <property type="match status" value="1"/>
</dbReference>
<keyword evidence="6" id="KW-0862">Zinc</keyword>
<dbReference type="GO" id="GO:0005634">
    <property type="term" value="C:nucleus"/>
    <property type="evidence" value="ECO:0007669"/>
    <property type="project" value="TreeGrafter"/>
</dbReference>
<keyword evidence="7" id="KW-0234">DNA repair</keyword>
<dbReference type="InterPro" id="IPR013022">
    <property type="entry name" value="Xyl_isomerase-like_TIM-brl"/>
</dbReference>
<accession>A0A2G8KZC6</accession>
<evidence type="ECO:0000256" key="5">
    <source>
        <dbReference type="ARBA" id="ARBA00022801"/>
    </source>
</evidence>
<evidence type="ECO:0000256" key="3">
    <source>
        <dbReference type="ARBA" id="ARBA00022723"/>
    </source>
</evidence>
<dbReference type="PANTHER" id="PTHR21445">
    <property type="entry name" value="ENDONUCLEASE IV ENDODEOXYRIBONUCLEASE IV"/>
    <property type="match status" value="1"/>
</dbReference>
<evidence type="ECO:0000256" key="6">
    <source>
        <dbReference type="ARBA" id="ARBA00022833"/>
    </source>
</evidence>